<dbReference type="RefSeq" id="WP_274263634.1">
    <property type="nucleotide sequence ID" value="NZ_JAQZCI010000001.1"/>
</dbReference>
<dbReference type="InterPro" id="IPR039425">
    <property type="entry name" value="RNA_pol_sigma-70-like"/>
</dbReference>
<organism evidence="7 8">
    <name type="scientific">Microbacterium thalli</name>
    <dbReference type="NCBI Taxonomy" id="3027921"/>
    <lineage>
        <taxon>Bacteria</taxon>
        <taxon>Bacillati</taxon>
        <taxon>Actinomycetota</taxon>
        <taxon>Actinomycetes</taxon>
        <taxon>Micrococcales</taxon>
        <taxon>Microbacteriaceae</taxon>
        <taxon>Microbacterium</taxon>
    </lineage>
</organism>
<dbReference type="EMBL" id="JAQZCI010000001">
    <property type="protein sequence ID" value="MDD7960925.1"/>
    <property type="molecule type" value="Genomic_DNA"/>
</dbReference>
<keyword evidence="4" id="KW-0238">DNA-binding</keyword>
<evidence type="ECO:0000259" key="6">
    <source>
        <dbReference type="Pfam" id="PF04545"/>
    </source>
</evidence>
<dbReference type="InterPro" id="IPR007630">
    <property type="entry name" value="RNA_pol_sigma70_r4"/>
</dbReference>
<evidence type="ECO:0000256" key="3">
    <source>
        <dbReference type="ARBA" id="ARBA00023082"/>
    </source>
</evidence>
<dbReference type="Proteomes" id="UP001218170">
    <property type="component" value="Unassembled WGS sequence"/>
</dbReference>
<dbReference type="CDD" id="cd06171">
    <property type="entry name" value="Sigma70_r4"/>
    <property type="match status" value="1"/>
</dbReference>
<gene>
    <name evidence="7" type="ORF">PUW80_01025</name>
</gene>
<feature type="domain" description="RNA polymerase sigma-70 region 4" evidence="6">
    <location>
        <begin position="126"/>
        <end position="174"/>
    </location>
</feature>
<keyword evidence="3" id="KW-0731">Sigma factor</keyword>
<evidence type="ECO:0000256" key="1">
    <source>
        <dbReference type="ARBA" id="ARBA00010641"/>
    </source>
</evidence>
<dbReference type="PANTHER" id="PTHR43133">
    <property type="entry name" value="RNA POLYMERASE ECF-TYPE SIGMA FACTO"/>
    <property type="match status" value="1"/>
</dbReference>
<evidence type="ECO:0000256" key="4">
    <source>
        <dbReference type="ARBA" id="ARBA00023125"/>
    </source>
</evidence>
<reference evidence="7 8" key="1">
    <citation type="submission" date="2023-02" db="EMBL/GenBank/DDBJ databases">
        <title>Study of novel species of the Microbacterium genus.</title>
        <authorList>
            <person name="Arroyo-Herrera I."/>
            <person name="Roman-Ponce B."/>
            <person name="Vasquez-Murrieta M.S."/>
        </authorList>
    </citation>
    <scope>NUCLEOTIDE SEQUENCE [LARGE SCALE GENOMIC DNA]</scope>
    <source>
        <strain evidence="7 8">NE1TT3</strain>
    </source>
</reference>
<evidence type="ECO:0000256" key="2">
    <source>
        <dbReference type="ARBA" id="ARBA00023015"/>
    </source>
</evidence>
<keyword evidence="8" id="KW-1185">Reference proteome</keyword>
<dbReference type="Pfam" id="PF04545">
    <property type="entry name" value="Sigma70_r4"/>
    <property type="match status" value="1"/>
</dbReference>
<dbReference type="PANTHER" id="PTHR43133:SF8">
    <property type="entry name" value="RNA POLYMERASE SIGMA FACTOR HI_1459-RELATED"/>
    <property type="match status" value="1"/>
</dbReference>
<dbReference type="InterPro" id="IPR036388">
    <property type="entry name" value="WH-like_DNA-bd_sf"/>
</dbReference>
<dbReference type="InterPro" id="IPR013325">
    <property type="entry name" value="RNA_pol_sigma_r2"/>
</dbReference>
<comment type="caution">
    <text evidence="7">The sequence shown here is derived from an EMBL/GenBank/DDBJ whole genome shotgun (WGS) entry which is preliminary data.</text>
</comment>
<dbReference type="Gene3D" id="1.10.1740.10">
    <property type="match status" value="1"/>
</dbReference>
<evidence type="ECO:0000313" key="7">
    <source>
        <dbReference type="EMBL" id="MDD7960925.1"/>
    </source>
</evidence>
<protein>
    <submittedName>
        <fullName evidence="7">Sigma-70 family RNA polymerase sigma factor</fullName>
    </submittedName>
</protein>
<proteinExistence type="inferred from homology"/>
<sequence length="494" mass="52662">MAIDHTVRHNWHDRLTKTAAERLAGVYANDADSLRRFAIARGADPEAAGDAVAEAFLVVATLGSPRIAEIDNLRAYLFTTVRNIVDRHHRDSRRTTAVPDDVLERVPVDPEAPFALDGSIDLARRALDSLDETTRRVAIAVLIDRRPAREVGSELGLTASHVSTIAHRARSQLQVGYIRCFIELSDLSCGVSSDVLARVIVGTAGTRQLREYRRHRALCATCARVEHEARDELSAGSLTFGLVAVAVAGASTTTRPRAAHARPRGRDLGHLALVALIAAAVASWPEPLHEALELRESTDADPGGYHVPVAVPVESPASGMSADPDRISAMMPAPGEETAWTTRLTNHAERELTVYATLSTRTTDATETPTLEVRRDSDIVAGPRSVAGLDETISLGRVDPGSSIDISGVVRRDERDRIQDLSGEASIRLTAAPWSPHDPPAGTIVPHPAVVDALPPSGATPGRTAAIALAGLAAVGSGALLVRRRSSRSAPEAR</sequence>
<evidence type="ECO:0000313" key="8">
    <source>
        <dbReference type="Proteomes" id="UP001218170"/>
    </source>
</evidence>
<name>A0ABT5SDQ9_9MICO</name>
<dbReference type="Gene3D" id="1.10.10.10">
    <property type="entry name" value="Winged helix-like DNA-binding domain superfamily/Winged helix DNA-binding domain"/>
    <property type="match status" value="1"/>
</dbReference>
<dbReference type="SUPFAM" id="SSF88946">
    <property type="entry name" value="Sigma2 domain of RNA polymerase sigma factors"/>
    <property type="match status" value="1"/>
</dbReference>
<dbReference type="InterPro" id="IPR013324">
    <property type="entry name" value="RNA_pol_sigma_r3/r4-like"/>
</dbReference>
<dbReference type="NCBIfam" id="TIGR02937">
    <property type="entry name" value="sigma70-ECF"/>
    <property type="match status" value="1"/>
</dbReference>
<evidence type="ECO:0000256" key="5">
    <source>
        <dbReference type="ARBA" id="ARBA00023163"/>
    </source>
</evidence>
<accession>A0ABT5SDQ9</accession>
<keyword evidence="2" id="KW-0805">Transcription regulation</keyword>
<dbReference type="InterPro" id="IPR014284">
    <property type="entry name" value="RNA_pol_sigma-70_dom"/>
</dbReference>
<comment type="similarity">
    <text evidence="1">Belongs to the sigma-70 factor family. ECF subfamily.</text>
</comment>
<dbReference type="SUPFAM" id="SSF88659">
    <property type="entry name" value="Sigma3 and sigma4 domains of RNA polymerase sigma factors"/>
    <property type="match status" value="1"/>
</dbReference>
<keyword evidence="5" id="KW-0804">Transcription</keyword>